<gene>
    <name evidence="1" type="ORF">GR206_21150</name>
</gene>
<evidence type="ECO:0000313" key="2">
    <source>
        <dbReference type="Proteomes" id="UP000468864"/>
    </source>
</evidence>
<accession>A0A6N9ZJL2</accession>
<dbReference type="AlphaFoldDB" id="A0A6N9ZJL2"/>
<reference evidence="1 2" key="1">
    <citation type="submission" date="2019-12" db="EMBL/GenBank/DDBJ databases">
        <title>Rhizobium genotypes associated with high levels of biological nitrogen fixation by grain legumes in a temperate-maritime cropping system.</title>
        <authorList>
            <person name="Maluk M."/>
            <person name="Francesc Ferrando Molina F."/>
            <person name="Lopez Del Egido L."/>
            <person name="Lafos M."/>
            <person name="Langarica-Fuentes A."/>
            <person name="Gebre Yohannes G."/>
            <person name="Young M.W."/>
            <person name="Martin P."/>
            <person name="Gantlett R."/>
            <person name="Kenicer G."/>
            <person name="Hawes C."/>
            <person name="Begg G.S."/>
            <person name="Quilliam R.S."/>
            <person name="Squire G.R."/>
            <person name="Poole P.S."/>
            <person name="Young P.W."/>
            <person name="Iannetta P.M."/>
            <person name="James E.K."/>
        </authorList>
    </citation>
    <scope>NUCLEOTIDE SEQUENCE [LARGE SCALE GENOMIC DNA]</scope>
    <source>
        <strain evidence="1 2">JHI2449</strain>
    </source>
</reference>
<proteinExistence type="predicted"/>
<protein>
    <submittedName>
        <fullName evidence="1">Uncharacterized protein</fullName>
    </submittedName>
</protein>
<evidence type="ECO:0000313" key="1">
    <source>
        <dbReference type="EMBL" id="NEH93496.1"/>
    </source>
</evidence>
<dbReference type="EMBL" id="WUEP01000016">
    <property type="protein sequence ID" value="NEH93496.1"/>
    <property type="molecule type" value="Genomic_DNA"/>
</dbReference>
<sequence>MPIVLWFLSSVALGVVSFSYGSIQTYRQEQSKKLANIERLNTQVAVRLEFALANLVQAFPVDMSFEQKRERLMFVLNSFLNGTEATNLYPEYDRRSIVALAFELGRLLPPKEAEQIRELQHRFAALLILQTRIGLGVNADEFTQVEAEARRLFKEINRL</sequence>
<dbReference type="Proteomes" id="UP000468864">
    <property type="component" value="Unassembled WGS sequence"/>
</dbReference>
<name>A0A6N9ZJL2_9HYPH</name>
<organism evidence="1 2">
    <name type="scientific">Rhizobium laguerreae</name>
    <dbReference type="NCBI Taxonomy" id="1076926"/>
    <lineage>
        <taxon>Bacteria</taxon>
        <taxon>Pseudomonadati</taxon>
        <taxon>Pseudomonadota</taxon>
        <taxon>Alphaproteobacteria</taxon>
        <taxon>Hyphomicrobiales</taxon>
        <taxon>Rhizobiaceae</taxon>
        <taxon>Rhizobium/Agrobacterium group</taxon>
        <taxon>Rhizobium</taxon>
    </lineage>
</organism>
<dbReference type="RefSeq" id="WP_163880646.1">
    <property type="nucleotide sequence ID" value="NZ_WUEP01000016.1"/>
</dbReference>
<comment type="caution">
    <text evidence="1">The sequence shown here is derived from an EMBL/GenBank/DDBJ whole genome shotgun (WGS) entry which is preliminary data.</text>
</comment>